<proteinExistence type="predicted"/>
<dbReference type="GO" id="GO:0005576">
    <property type="term" value="C:extracellular region"/>
    <property type="evidence" value="ECO:0007669"/>
    <property type="project" value="UniProtKB-SubCell"/>
</dbReference>
<dbReference type="PROSITE" id="PS52012">
    <property type="entry name" value="CFEM"/>
    <property type="match status" value="1"/>
</dbReference>
<accession>A0A9P7RZE6</accession>
<keyword evidence="2" id="KW-0964">Secreted</keyword>
<evidence type="ECO:0000256" key="4">
    <source>
        <dbReference type="ARBA" id="ARBA00023157"/>
    </source>
</evidence>
<dbReference type="AlphaFoldDB" id="A0A9P7RZE6"/>
<organism evidence="7 8">
    <name type="scientific">Marasmius oreades</name>
    <name type="common">fairy-ring Marasmius</name>
    <dbReference type="NCBI Taxonomy" id="181124"/>
    <lineage>
        <taxon>Eukaryota</taxon>
        <taxon>Fungi</taxon>
        <taxon>Dikarya</taxon>
        <taxon>Basidiomycota</taxon>
        <taxon>Agaricomycotina</taxon>
        <taxon>Agaricomycetes</taxon>
        <taxon>Agaricomycetidae</taxon>
        <taxon>Agaricales</taxon>
        <taxon>Marasmiineae</taxon>
        <taxon>Marasmiaceae</taxon>
        <taxon>Marasmius</taxon>
    </lineage>
</organism>
<evidence type="ECO:0000259" key="6">
    <source>
        <dbReference type="PROSITE" id="PS52012"/>
    </source>
</evidence>
<sequence>MVATRTLFVPFLLVAAALATDVDSEFGSVEALAPDCKSTCDPVQKTADGCSQTDIKCLCTDNNSDAFAKCFDCAAGHVNNATITSQLQGLMDAYVGACKSGGVTVKSQTIRANGALSLHSTVGATAAMGLVIVGMFSML</sequence>
<name>A0A9P7RZE6_9AGAR</name>
<keyword evidence="8" id="KW-1185">Reference proteome</keyword>
<comment type="subcellular location">
    <subcellularLocation>
        <location evidence="1">Secreted</location>
    </subcellularLocation>
</comment>
<protein>
    <recommendedName>
        <fullName evidence="6">CFEM domain-containing protein</fullName>
    </recommendedName>
</protein>
<evidence type="ECO:0000313" key="8">
    <source>
        <dbReference type="Proteomes" id="UP001049176"/>
    </source>
</evidence>
<keyword evidence="4" id="KW-1015">Disulfide bond</keyword>
<dbReference type="OrthoDB" id="2873058at2759"/>
<feature type="chain" id="PRO_5040265630" description="CFEM domain-containing protein" evidence="5">
    <location>
        <begin position="20"/>
        <end position="139"/>
    </location>
</feature>
<dbReference type="InterPro" id="IPR008427">
    <property type="entry name" value="Extracellular_membr_CFEM_dom"/>
</dbReference>
<evidence type="ECO:0000256" key="1">
    <source>
        <dbReference type="ARBA" id="ARBA00004613"/>
    </source>
</evidence>
<comment type="caution">
    <text evidence="7">The sequence shown here is derived from an EMBL/GenBank/DDBJ whole genome shotgun (WGS) entry which is preliminary data.</text>
</comment>
<dbReference type="Proteomes" id="UP001049176">
    <property type="component" value="Chromosome 5"/>
</dbReference>
<dbReference type="GeneID" id="66077277"/>
<evidence type="ECO:0000256" key="3">
    <source>
        <dbReference type="ARBA" id="ARBA00022729"/>
    </source>
</evidence>
<dbReference type="KEGG" id="more:E1B28_008201"/>
<dbReference type="RefSeq" id="XP_043008268.1">
    <property type="nucleotide sequence ID" value="XM_043152985.1"/>
</dbReference>
<gene>
    <name evidence="7" type="ORF">E1B28_008201</name>
</gene>
<evidence type="ECO:0000256" key="5">
    <source>
        <dbReference type="SAM" id="SignalP"/>
    </source>
</evidence>
<feature type="signal peptide" evidence="5">
    <location>
        <begin position="1"/>
        <end position="19"/>
    </location>
</feature>
<dbReference type="EMBL" id="CM032185">
    <property type="protein sequence ID" value="KAG7091798.1"/>
    <property type="molecule type" value="Genomic_DNA"/>
</dbReference>
<evidence type="ECO:0000313" key="7">
    <source>
        <dbReference type="EMBL" id="KAG7091798.1"/>
    </source>
</evidence>
<evidence type="ECO:0000256" key="2">
    <source>
        <dbReference type="ARBA" id="ARBA00022525"/>
    </source>
</evidence>
<feature type="domain" description="CFEM" evidence="6">
    <location>
        <begin position="4"/>
        <end position="125"/>
    </location>
</feature>
<keyword evidence="3 5" id="KW-0732">Signal</keyword>
<reference evidence="7" key="1">
    <citation type="journal article" date="2021" name="Genome Biol. Evol.">
        <title>The assembled and annotated genome of the fairy-ring fungus Marasmius oreades.</title>
        <authorList>
            <person name="Hiltunen M."/>
            <person name="Ament-Velasquez S.L."/>
            <person name="Johannesson H."/>
        </authorList>
    </citation>
    <scope>NUCLEOTIDE SEQUENCE</scope>
    <source>
        <strain evidence="7">03SP1</strain>
    </source>
</reference>